<dbReference type="AlphaFoldDB" id="A0AAW1YX65"/>
<protein>
    <submittedName>
        <fullName evidence="1">Uncharacterized protein</fullName>
    </submittedName>
</protein>
<organism evidence="1 2">
    <name type="scientific">Culter alburnus</name>
    <name type="common">Topmouth culter</name>
    <dbReference type="NCBI Taxonomy" id="194366"/>
    <lineage>
        <taxon>Eukaryota</taxon>
        <taxon>Metazoa</taxon>
        <taxon>Chordata</taxon>
        <taxon>Craniata</taxon>
        <taxon>Vertebrata</taxon>
        <taxon>Euteleostomi</taxon>
        <taxon>Actinopterygii</taxon>
        <taxon>Neopterygii</taxon>
        <taxon>Teleostei</taxon>
        <taxon>Ostariophysi</taxon>
        <taxon>Cypriniformes</taxon>
        <taxon>Xenocyprididae</taxon>
        <taxon>Xenocypridinae</taxon>
        <taxon>Culter</taxon>
    </lineage>
</organism>
<name>A0AAW1YX65_CULAL</name>
<sequence>LEQQLKNSHGVKEHQARALSLISARGDDELPPLSSLRWGVREEKKFPLRLRDALPDNTAFVLLHQQGSLRIQGQDLQM</sequence>
<comment type="caution">
    <text evidence="1">The sequence shown here is derived from an EMBL/GenBank/DDBJ whole genome shotgun (WGS) entry which is preliminary data.</text>
</comment>
<accession>A0AAW1YX65</accession>
<proteinExistence type="predicted"/>
<evidence type="ECO:0000313" key="2">
    <source>
        <dbReference type="Proteomes" id="UP001479290"/>
    </source>
</evidence>
<dbReference type="Proteomes" id="UP001479290">
    <property type="component" value="Unassembled WGS sequence"/>
</dbReference>
<reference evidence="1 2" key="1">
    <citation type="submission" date="2024-05" db="EMBL/GenBank/DDBJ databases">
        <title>A high-quality chromosomal-level genome assembly of Topmouth culter (Culter alburnus).</title>
        <authorList>
            <person name="Zhao H."/>
        </authorList>
    </citation>
    <scope>NUCLEOTIDE SEQUENCE [LARGE SCALE GENOMIC DNA]</scope>
    <source>
        <strain evidence="1">CATC2023</strain>
        <tissue evidence="1">Muscle</tissue>
    </source>
</reference>
<dbReference type="EMBL" id="JAWDJR010000023">
    <property type="protein sequence ID" value="KAK9953685.1"/>
    <property type="molecule type" value="Genomic_DNA"/>
</dbReference>
<gene>
    <name evidence="1" type="ORF">ABG768_017662</name>
</gene>
<feature type="non-terminal residue" evidence="1">
    <location>
        <position position="1"/>
    </location>
</feature>
<keyword evidence="2" id="KW-1185">Reference proteome</keyword>
<evidence type="ECO:0000313" key="1">
    <source>
        <dbReference type="EMBL" id="KAK9953685.1"/>
    </source>
</evidence>